<feature type="domain" description="Glycosyltransferase 2-like" evidence="2">
    <location>
        <begin position="51"/>
        <end position="188"/>
    </location>
</feature>
<keyword evidence="1" id="KW-0472">Membrane</keyword>
<dbReference type="CDD" id="cd06438">
    <property type="entry name" value="EpsO_like"/>
    <property type="match status" value="1"/>
</dbReference>
<evidence type="ECO:0000313" key="4">
    <source>
        <dbReference type="Proteomes" id="UP000184170"/>
    </source>
</evidence>
<feature type="transmembrane region" description="Helical" evidence="1">
    <location>
        <begin position="333"/>
        <end position="354"/>
    </location>
</feature>
<dbReference type="PANTHER" id="PTHR48090">
    <property type="entry name" value="UNDECAPRENYL-PHOSPHATE 4-DEOXY-4-FORMAMIDO-L-ARABINOSE TRANSFERASE-RELATED"/>
    <property type="match status" value="1"/>
</dbReference>
<evidence type="ECO:0000256" key="1">
    <source>
        <dbReference type="SAM" id="Phobius"/>
    </source>
</evidence>
<keyword evidence="3" id="KW-0808">Transferase</keyword>
<sequence length="395" mass="43553">MDELFLFLLIPGAVLLLWSLILLAEILSARDELKSRNCKIPRPEKLSSYVVLIPAHDESPTIVKAITALKRLMTAKGRILVVADNCTDDTAQLARRCGASVAERHDNTKLGKGYALDFGLQILQSAPPEVVIILDADSAFSTGTPADLAGLALKQRMPVQAYSGMRVFGGESLSERIRHFAWRLKNYLRPLGLKNLDLPCQLAGSGMAFPWEMISSVNLASSNLVEDIEMGINLATISAYPNFCADICVVSQFPKSKGGMQSQRERWEHGHLQIIFSRVPALIVRSIRKFDRRLFAMALDLSVPPISLLVILNFVYTAIGFAAGVFLSQTAPVYLALLSCATLASAISVAWMLCARDLISPSELSRAALHPATKLALYTRFITKRQREWVRTARK</sequence>
<dbReference type="PANTHER" id="PTHR48090:SF6">
    <property type="entry name" value="SLR5056 PROTEIN"/>
    <property type="match status" value="1"/>
</dbReference>
<name>A0A1M5A097_9GAMM</name>
<dbReference type="RefSeq" id="WP_073273602.1">
    <property type="nucleotide sequence ID" value="NZ_FQVA01000001.1"/>
</dbReference>
<dbReference type="STRING" id="494016.SAMN04487965_1698"/>
<protein>
    <submittedName>
        <fullName evidence="3">Glycosyltransferase, catalytic subunit of cellulose synthase and poly-beta-1,6-N-acetylglucosamine synthase</fullName>
    </submittedName>
</protein>
<dbReference type="Gene3D" id="3.90.550.10">
    <property type="entry name" value="Spore Coat Polysaccharide Biosynthesis Protein SpsA, Chain A"/>
    <property type="match status" value="1"/>
</dbReference>
<dbReference type="OrthoDB" id="9797391at2"/>
<dbReference type="EMBL" id="FQVA01000001">
    <property type="protein sequence ID" value="SHF23372.1"/>
    <property type="molecule type" value="Genomic_DNA"/>
</dbReference>
<organism evidence="3 4">
    <name type="scientific">Microbulbifer donghaiensis</name>
    <dbReference type="NCBI Taxonomy" id="494016"/>
    <lineage>
        <taxon>Bacteria</taxon>
        <taxon>Pseudomonadati</taxon>
        <taxon>Pseudomonadota</taxon>
        <taxon>Gammaproteobacteria</taxon>
        <taxon>Cellvibrionales</taxon>
        <taxon>Microbulbiferaceae</taxon>
        <taxon>Microbulbifer</taxon>
    </lineage>
</organism>
<dbReference type="InterPro" id="IPR001173">
    <property type="entry name" value="Glyco_trans_2-like"/>
</dbReference>
<proteinExistence type="predicted"/>
<dbReference type="InterPro" id="IPR050256">
    <property type="entry name" value="Glycosyltransferase_2"/>
</dbReference>
<evidence type="ECO:0000313" key="3">
    <source>
        <dbReference type="EMBL" id="SHF23372.1"/>
    </source>
</evidence>
<gene>
    <name evidence="3" type="ORF">SAMN04487965_1698</name>
</gene>
<dbReference type="Pfam" id="PF00535">
    <property type="entry name" value="Glycos_transf_2"/>
    <property type="match status" value="1"/>
</dbReference>
<accession>A0A1M5A097</accession>
<reference evidence="4" key="1">
    <citation type="submission" date="2016-11" db="EMBL/GenBank/DDBJ databases">
        <authorList>
            <person name="Varghese N."/>
            <person name="Submissions S."/>
        </authorList>
    </citation>
    <scope>NUCLEOTIDE SEQUENCE [LARGE SCALE GENOMIC DNA]</scope>
    <source>
        <strain evidence="4">CGMCC 1.7063</strain>
    </source>
</reference>
<dbReference type="GO" id="GO:0016740">
    <property type="term" value="F:transferase activity"/>
    <property type="evidence" value="ECO:0007669"/>
    <property type="project" value="UniProtKB-KW"/>
</dbReference>
<keyword evidence="4" id="KW-1185">Reference proteome</keyword>
<dbReference type="Proteomes" id="UP000184170">
    <property type="component" value="Unassembled WGS sequence"/>
</dbReference>
<dbReference type="AlphaFoldDB" id="A0A1M5A097"/>
<keyword evidence="1" id="KW-1133">Transmembrane helix</keyword>
<evidence type="ECO:0000259" key="2">
    <source>
        <dbReference type="Pfam" id="PF00535"/>
    </source>
</evidence>
<dbReference type="SUPFAM" id="SSF53448">
    <property type="entry name" value="Nucleotide-diphospho-sugar transferases"/>
    <property type="match status" value="1"/>
</dbReference>
<dbReference type="InterPro" id="IPR029044">
    <property type="entry name" value="Nucleotide-diphossugar_trans"/>
</dbReference>
<keyword evidence="1" id="KW-0812">Transmembrane</keyword>